<sequence length="541" mass="59907">MMEEMMGDMLLQKQTDGEEDEDAIQPPPTPGESKTLEAIHMKKYEEGDVGKLEAIRDLQSVFDELHQQKVISQPVDLLAPPPREKDGPALTGRKRFPTSALTPLIPLNLKNKEFASEQNLARGQRLKDHQAISLPLLLKVEREKLKLKKKPPTVTTDSEALSVVLDDLAVCSGQEVAISCEDDSETDAINLGSSQGEEQTDQEGEDATWKDDVIKMNRLRSKSSINISAYTGGETLILQHKPPIWPHQQDLHRILARMPTLTCLILDGSDLECFRDLGSSVPSLCSLSVVRCGLKTLDGTAALPNLRTLIASNNNLKNAVQCSFLAELCHLDLSSNPIKDIGPFAHLKACTKLRSLKLYATPVSRSPDFYSHIKYLLPRLKEVFPFSDSYSPYFRPKFIPKGVVEGDVDEDDLARKVMRQEFQIIYQNNFEKPKGYERVVAPKPGERENEGDPGVTTDDGGMVTETDDNFEQALLKSIRMVQIENVSTDSFLTTEASEADEMGGAGGDHLPHADLFYSAGENSDGSEQYEDANSDMADNST</sequence>
<evidence type="ECO:0000313" key="2">
    <source>
        <dbReference type="EMBL" id="OXA38950.1"/>
    </source>
</evidence>
<dbReference type="PANTHER" id="PTHR22708">
    <property type="entry name" value="LEUCINE-RICH REPEAT-CONTAINING PROTEIN 56"/>
    <property type="match status" value="1"/>
</dbReference>
<evidence type="ECO:0000256" key="1">
    <source>
        <dbReference type="SAM" id="MobiDB-lite"/>
    </source>
</evidence>
<evidence type="ECO:0000313" key="3">
    <source>
        <dbReference type="Proteomes" id="UP000198287"/>
    </source>
</evidence>
<dbReference type="InterPro" id="IPR001611">
    <property type="entry name" value="Leu-rich_rpt"/>
</dbReference>
<name>A0A226D1K9_FOLCA</name>
<feature type="region of interest" description="Disordered" evidence="1">
    <location>
        <begin position="187"/>
        <end position="206"/>
    </location>
</feature>
<feature type="region of interest" description="Disordered" evidence="1">
    <location>
        <begin position="1"/>
        <end position="36"/>
    </location>
</feature>
<dbReference type="InterPro" id="IPR032675">
    <property type="entry name" value="LRR_dom_sf"/>
</dbReference>
<dbReference type="EMBL" id="LNIX01000042">
    <property type="protein sequence ID" value="OXA38950.1"/>
    <property type="molecule type" value="Genomic_DNA"/>
</dbReference>
<reference evidence="2 3" key="1">
    <citation type="submission" date="2015-12" db="EMBL/GenBank/DDBJ databases">
        <title>The genome of Folsomia candida.</title>
        <authorList>
            <person name="Faddeeva A."/>
            <person name="Derks M.F."/>
            <person name="Anvar Y."/>
            <person name="Smit S."/>
            <person name="Van Straalen N."/>
            <person name="Roelofs D."/>
        </authorList>
    </citation>
    <scope>NUCLEOTIDE SEQUENCE [LARGE SCALE GENOMIC DNA]</scope>
    <source>
        <strain evidence="2 3">VU population</strain>
        <tissue evidence="2">Whole body</tissue>
    </source>
</reference>
<organism evidence="2 3">
    <name type="scientific">Folsomia candida</name>
    <name type="common">Springtail</name>
    <dbReference type="NCBI Taxonomy" id="158441"/>
    <lineage>
        <taxon>Eukaryota</taxon>
        <taxon>Metazoa</taxon>
        <taxon>Ecdysozoa</taxon>
        <taxon>Arthropoda</taxon>
        <taxon>Hexapoda</taxon>
        <taxon>Collembola</taxon>
        <taxon>Entomobryomorpha</taxon>
        <taxon>Isotomoidea</taxon>
        <taxon>Isotomidae</taxon>
        <taxon>Proisotominae</taxon>
        <taxon>Folsomia</taxon>
    </lineage>
</organism>
<dbReference type="Gene3D" id="3.80.10.10">
    <property type="entry name" value="Ribonuclease Inhibitor"/>
    <property type="match status" value="1"/>
</dbReference>
<comment type="caution">
    <text evidence="2">The sequence shown here is derived from an EMBL/GenBank/DDBJ whole genome shotgun (WGS) entry which is preliminary data.</text>
</comment>
<dbReference type="STRING" id="158441.A0A226D1K9"/>
<gene>
    <name evidence="2" type="ORF">Fcan01_26310</name>
</gene>
<dbReference type="InterPro" id="IPR040091">
    <property type="entry name" value="LRRC56"/>
</dbReference>
<dbReference type="PROSITE" id="PS51450">
    <property type="entry name" value="LRR"/>
    <property type="match status" value="1"/>
</dbReference>
<proteinExistence type="predicted"/>
<dbReference type="AlphaFoldDB" id="A0A226D1K9"/>
<keyword evidence="3" id="KW-1185">Reference proteome</keyword>
<feature type="region of interest" description="Disordered" evidence="1">
    <location>
        <begin position="494"/>
        <end position="541"/>
    </location>
</feature>
<dbReference type="PANTHER" id="PTHR22708:SF0">
    <property type="entry name" value="LEUCINE-RICH REPEAT-CONTAINING PROTEIN 56"/>
    <property type="match status" value="1"/>
</dbReference>
<feature type="region of interest" description="Disordered" evidence="1">
    <location>
        <begin position="441"/>
        <end position="461"/>
    </location>
</feature>
<accession>A0A226D1K9</accession>
<dbReference type="SUPFAM" id="SSF52058">
    <property type="entry name" value="L domain-like"/>
    <property type="match status" value="1"/>
</dbReference>
<protein>
    <submittedName>
        <fullName evidence="2">Leucine-rich repeat-containing protein 56</fullName>
    </submittedName>
</protein>
<dbReference type="OrthoDB" id="433501at2759"/>
<dbReference type="Proteomes" id="UP000198287">
    <property type="component" value="Unassembled WGS sequence"/>
</dbReference>